<proteinExistence type="predicted"/>
<dbReference type="AlphaFoldDB" id="A0A9E7U5E6"/>
<evidence type="ECO:0000313" key="2">
    <source>
        <dbReference type="Proteomes" id="UP001057580"/>
    </source>
</evidence>
<protein>
    <submittedName>
        <fullName evidence="1">Uncharacterized protein</fullName>
    </submittedName>
</protein>
<dbReference type="EMBL" id="CP104003">
    <property type="protein sequence ID" value="UWM55320.1"/>
    <property type="molecule type" value="Genomic_DNA"/>
</dbReference>
<dbReference type="GeneID" id="74941418"/>
<dbReference type="Proteomes" id="UP001057580">
    <property type="component" value="Chromosome"/>
</dbReference>
<dbReference type="PROSITE" id="PS51257">
    <property type="entry name" value="PROKAR_LIPOPROTEIN"/>
    <property type="match status" value="1"/>
</dbReference>
<sequence>MPSRRSVLGCCGLLGTATLAGCADLSDVTRGPPPYSRWVYDPTERFGAERVGYASLDVERFAAARDGLPESVTGLLDRFDRQVGSVDLGDLTRLTAVGFGSLEAGRAGLTLVAEGSFDPGALREEYRMRRDDEWTRLDPRGDHDCWAYEAPFLASLPEYRGPDQERAPSVTAGVALAEESVVVGATLATDLRGRAAMYAALDAAADPAARYVTVDRPARDVSDTLEDEPFVLGVNEAVVEALAAEVPADQPLLREVLDGLRAIGLGTRAGEEPSTTLALVYDPGEFASLDTVRTVVEEVADGDDVGDDGARVSVGLAQGGRVVVVSAAIGPSDLLAGLDGVDL</sequence>
<dbReference type="KEGG" id="ssai:N0B31_03310"/>
<evidence type="ECO:0000313" key="1">
    <source>
        <dbReference type="EMBL" id="UWM55320.1"/>
    </source>
</evidence>
<organism evidence="1 2">
    <name type="scientific">Salinirubellus salinus</name>
    <dbReference type="NCBI Taxonomy" id="1364945"/>
    <lineage>
        <taxon>Archaea</taxon>
        <taxon>Methanobacteriati</taxon>
        <taxon>Methanobacteriota</taxon>
        <taxon>Stenosarchaea group</taxon>
        <taxon>Halobacteria</taxon>
        <taxon>Halobacteriales</taxon>
        <taxon>Natronomonadaceae</taxon>
        <taxon>Salinirubellus</taxon>
    </lineage>
</organism>
<gene>
    <name evidence="1" type="ORF">N0B31_03310</name>
</gene>
<dbReference type="RefSeq" id="WP_260594404.1">
    <property type="nucleotide sequence ID" value="NZ_CP104003.1"/>
</dbReference>
<reference evidence="1" key="1">
    <citation type="submission" date="2022-09" db="EMBL/GenBank/DDBJ databases">
        <title>Diverse halophilic archaea isolated from saline environments.</title>
        <authorList>
            <person name="Cui H.-L."/>
        </authorList>
    </citation>
    <scope>NUCLEOTIDE SEQUENCE</scope>
    <source>
        <strain evidence="1">ZS-35-S2</strain>
    </source>
</reference>
<name>A0A9E7U5E6_9EURY</name>
<accession>A0A9E7U5E6</accession>
<keyword evidence="2" id="KW-1185">Reference proteome</keyword>